<dbReference type="GO" id="GO:0016491">
    <property type="term" value="F:oxidoreductase activity"/>
    <property type="evidence" value="ECO:0007669"/>
    <property type="project" value="UniProtKB-KW"/>
</dbReference>
<dbReference type="Pfam" id="PF07992">
    <property type="entry name" value="Pyr_redox_2"/>
    <property type="match status" value="1"/>
</dbReference>
<dbReference type="Proteomes" id="UP000196531">
    <property type="component" value="Unassembled WGS sequence"/>
</dbReference>
<dbReference type="AlphaFoldDB" id="A0A1Y5F4T1"/>
<dbReference type="PANTHER" id="PTHR48105">
    <property type="entry name" value="THIOREDOXIN REDUCTASE 1-RELATED-RELATED"/>
    <property type="match status" value="1"/>
</dbReference>
<proteinExistence type="predicted"/>
<dbReference type="InterPro" id="IPR036188">
    <property type="entry name" value="FAD/NAD-bd_sf"/>
</dbReference>
<evidence type="ECO:0000256" key="1">
    <source>
        <dbReference type="ARBA" id="ARBA00022630"/>
    </source>
</evidence>
<keyword evidence="2" id="KW-0560">Oxidoreductase</keyword>
<dbReference type="InterPro" id="IPR050097">
    <property type="entry name" value="Ferredoxin-NADP_redctase_2"/>
</dbReference>
<protein>
    <recommendedName>
        <fullName evidence="3">FAD/NAD(P)-binding domain-containing protein</fullName>
    </recommendedName>
</protein>
<dbReference type="SUPFAM" id="SSF51905">
    <property type="entry name" value="FAD/NAD(P)-binding domain"/>
    <property type="match status" value="1"/>
</dbReference>
<accession>A0A1Y5F4T1</accession>
<dbReference type="Gene3D" id="3.50.50.60">
    <property type="entry name" value="FAD/NAD(P)-binding domain"/>
    <property type="match status" value="2"/>
</dbReference>
<reference evidence="5" key="1">
    <citation type="journal article" date="2017" name="Proc. Natl. Acad. Sci. U.S.A.">
        <title>Simulation of Deepwater Horizon oil plume reveals substrate specialization within a complex community of hydrocarbon-degraders.</title>
        <authorList>
            <person name="Hu P."/>
            <person name="Dubinsky E.A."/>
            <person name="Probst A.J."/>
            <person name="Wang J."/>
            <person name="Sieber C.M.K."/>
            <person name="Tom L.M."/>
            <person name="Gardinali P."/>
            <person name="Banfield J.F."/>
            <person name="Atlas R.M."/>
            <person name="Andersen G.L."/>
        </authorList>
    </citation>
    <scope>NUCLEOTIDE SEQUENCE [LARGE SCALE GENOMIC DNA]</scope>
</reference>
<evidence type="ECO:0000313" key="4">
    <source>
        <dbReference type="EMBL" id="OUR95670.1"/>
    </source>
</evidence>
<organism evidence="4 5">
    <name type="scientific">Halobacteriovorax marinus</name>
    <dbReference type="NCBI Taxonomy" id="97084"/>
    <lineage>
        <taxon>Bacteria</taxon>
        <taxon>Pseudomonadati</taxon>
        <taxon>Bdellovibrionota</taxon>
        <taxon>Bacteriovoracia</taxon>
        <taxon>Bacteriovoracales</taxon>
        <taxon>Halobacteriovoraceae</taxon>
        <taxon>Halobacteriovorax</taxon>
    </lineage>
</organism>
<feature type="domain" description="FAD/NAD(P)-binding" evidence="3">
    <location>
        <begin position="4"/>
        <end position="307"/>
    </location>
</feature>
<gene>
    <name evidence="4" type="ORF">A9Q84_14305</name>
</gene>
<dbReference type="PRINTS" id="PR00469">
    <property type="entry name" value="PNDRDTASEII"/>
</dbReference>
<dbReference type="PRINTS" id="PR00368">
    <property type="entry name" value="FADPNR"/>
</dbReference>
<keyword evidence="1" id="KW-0285">Flavoprotein</keyword>
<evidence type="ECO:0000313" key="5">
    <source>
        <dbReference type="Proteomes" id="UP000196531"/>
    </source>
</evidence>
<name>A0A1Y5F4T1_9BACT</name>
<sequence>MKVYDVAVIGSGAAGAMGSLRAVLNNLDTVTFMGSPRTKKSARATWVGKIENMPNLFDKTKGVIQSSNDVFKWINSSDLWKDNLSQVKSSVTKVTGEKGNFELTTDKGETFFAQNILLGTGIMDMQPEIQGSIKPIFPMANAGHIEYCILCDGHKSKGKDTTIIGHDETAGWIATMLFERYENPSMTIVTNGKPTEIKEDSELGKRVKKYGIKIVESPILEILGDAKEEGLVGLQLEDGTIIKTQKGFVSLGVIPHNELALQVGAKVDERGFVVTDTVGESNVPGFFVAGDLRGGKKNQIYTSWDMAVDSVNRIDRYVRDGKRNS</sequence>
<dbReference type="InterPro" id="IPR023753">
    <property type="entry name" value="FAD/NAD-binding_dom"/>
</dbReference>
<evidence type="ECO:0000259" key="3">
    <source>
        <dbReference type="Pfam" id="PF07992"/>
    </source>
</evidence>
<dbReference type="EMBL" id="MAAO01000007">
    <property type="protein sequence ID" value="OUR95670.1"/>
    <property type="molecule type" value="Genomic_DNA"/>
</dbReference>
<comment type="caution">
    <text evidence="4">The sequence shown here is derived from an EMBL/GenBank/DDBJ whole genome shotgun (WGS) entry which is preliminary data.</text>
</comment>
<evidence type="ECO:0000256" key="2">
    <source>
        <dbReference type="ARBA" id="ARBA00023002"/>
    </source>
</evidence>